<reference evidence="3" key="1">
    <citation type="journal article" date="2014" name="Genome Announc.">
        <title>Draft genome sequence of Colletotrichum sublineola, a destructive pathogen of cultivated sorghum.</title>
        <authorList>
            <person name="Baroncelli R."/>
            <person name="Sanz-Martin J.M."/>
            <person name="Rech G.E."/>
            <person name="Sukno S.A."/>
            <person name="Thon M.R."/>
        </authorList>
    </citation>
    <scope>NUCLEOTIDE SEQUENCE [LARGE SCALE GENOMIC DNA]</scope>
    <source>
        <strain evidence="3">TX430BB</strain>
    </source>
</reference>
<feature type="compositionally biased region" description="Basic and acidic residues" evidence="1">
    <location>
        <begin position="394"/>
        <end position="453"/>
    </location>
</feature>
<feature type="compositionally biased region" description="Basic and acidic residues" evidence="1">
    <location>
        <begin position="187"/>
        <end position="241"/>
    </location>
</feature>
<gene>
    <name evidence="2" type="ORF">CSUB01_10014</name>
</gene>
<feature type="compositionally biased region" description="Basic and acidic residues" evidence="1">
    <location>
        <begin position="109"/>
        <end position="119"/>
    </location>
</feature>
<evidence type="ECO:0000256" key="1">
    <source>
        <dbReference type="SAM" id="MobiDB-lite"/>
    </source>
</evidence>
<name>A0A066WZ55_COLSU</name>
<feature type="compositionally biased region" description="Basic residues" evidence="1">
    <location>
        <begin position="242"/>
        <end position="255"/>
    </location>
</feature>
<feature type="region of interest" description="Disordered" evidence="1">
    <location>
        <begin position="1"/>
        <end position="314"/>
    </location>
</feature>
<comment type="caution">
    <text evidence="2">The sequence shown here is derived from an EMBL/GenBank/DDBJ whole genome shotgun (WGS) entry which is preliminary data.</text>
</comment>
<feature type="compositionally biased region" description="Basic and acidic residues" evidence="1">
    <location>
        <begin position="287"/>
        <end position="314"/>
    </location>
</feature>
<feature type="compositionally biased region" description="Low complexity" evidence="1">
    <location>
        <begin position="125"/>
        <end position="143"/>
    </location>
</feature>
<dbReference type="Proteomes" id="UP000027238">
    <property type="component" value="Unassembled WGS sequence"/>
</dbReference>
<evidence type="ECO:0000313" key="2">
    <source>
        <dbReference type="EMBL" id="KDN62002.1"/>
    </source>
</evidence>
<dbReference type="HOGENOM" id="CLU_520744_0_0_1"/>
<accession>A0A066WZ55</accession>
<organism evidence="2 3">
    <name type="scientific">Colletotrichum sublineola</name>
    <name type="common">Sorghum anthracnose fungus</name>
    <dbReference type="NCBI Taxonomy" id="1173701"/>
    <lineage>
        <taxon>Eukaryota</taxon>
        <taxon>Fungi</taxon>
        <taxon>Dikarya</taxon>
        <taxon>Ascomycota</taxon>
        <taxon>Pezizomycotina</taxon>
        <taxon>Sordariomycetes</taxon>
        <taxon>Hypocreomycetidae</taxon>
        <taxon>Glomerellales</taxon>
        <taxon>Glomerellaceae</taxon>
        <taxon>Colletotrichum</taxon>
        <taxon>Colletotrichum graminicola species complex</taxon>
    </lineage>
</organism>
<proteinExistence type="predicted"/>
<dbReference type="EMBL" id="JMSE01001364">
    <property type="protein sequence ID" value="KDN62002.1"/>
    <property type="molecule type" value="Genomic_DNA"/>
</dbReference>
<feature type="compositionally biased region" description="Acidic residues" evidence="1">
    <location>
        <begin position="276"/>
        <end position="286"/>
    </location>
</feature>
<feature type="compositionally biased region" description="Basic and acidic residues" evidence="1">
    <location>
        <begin position="153"/>
        <end position="166"/>
    </location>
</feature>
<protein>
    <submittedName>
        <fullName evidence="2">Uncharacterized protein</fullName>
    </submittedName>
</protein>
<dbReference type="AlphaFoldDB" id="A0A066WZ55"/>
<evidence type="ECO:0000313" key="3">
    <source>
        <dbReference type="Proteomes" id="UP000027238"/>
    </source>
</evidence>
<feature type="compositionally biased region" description="Basic and acidic residues" evidence="1">
    <location>
        <begin position="45"/>
        <end position="63"/>
    </location>
</feature>
<feature type="compositionally biased region" description="Basic and acidic residues" evidence="1">
    <location>
        <begin position="8"/>
        <end position="23"/>
    </location>
</feature>
<feature type="compositionally biased region" description="Low complexity" evidence="1">
    <location>
        <begin position="88"/>
        <end position="106"/>
    </location>
</feature>
<feature type="region of interest" description="Disordered" evidence="1">
    <location>
        <begin position="390"/>
        <end position="468"/>
    </location>
</feature>
<sequence>MRPKPLARPHDDGAGHRHDEHPRQQVPPARYPGVHVGHVAQAHIEVGRGELRRPPDDGPDRRVEHRRPRRQESEQEREQRERERRADAVAARSEGAAAVGHHGVVGRQAEGEDARRGEGRAATQDADGVDVGVVGVPLAVEGAPRNGDDDEDEGRRHERADAGRVEHPRHRGEEEGEGLGQAPQGAVRHERHQDQQQRRRRDEGARPLQERAQVRRAGEGHGLHRGEVRLDVLHRRLAERFRRLRRPRDRGRRGLRAAVGGPPSVGRLGRAQDEQRDGDELEGVDDIELHGEASRVPRREAAEERPAPGCCDGEHVVGRDAAVALVFLDNSQRIGPEKKKKKTGKWGLSETYEVSVVNGAENEAVERSPAQALEDAGPHARAETVAGAHVPHGTNEDEHHGYEVDRPLAPDLGGHEREETREGRDDERHGRQGRDRRVRDAEPHAEDAVDAHVSRLHPANQPDSHHQRDEVELLLPLRPVLGEREVCECFPVPYLIFRWVDVVENDSRFVEEVVELVGGRDGG</sequence>
<keyword evidence="3" id="KW-1185">Reference proteome</keyword>
<feature type="compositionally biased region" description="Basic and acidic residues" evidence="1">
    <location>
        <begin position="70"/>
        <end position="87"/>
    </location>
</feature>